<evidence type="ECO:0000313" key="2">
    <source>
        <dbReference type="Proteomes" id="UP000557307"/>
    </source>
</evidence>
<organism evidence="1 2">
    <name type="scientific">Rhabdobacter roseus</name>
    <dbReference type="NCBI Taxonomy" id="1655419"/>
    <lineage>
        <taxon>Bacteria</taxon>
        <taxon>Pseudomonadati</taxon>
        <taxon>Bacteroidota</taxon>
        <taxon>Cytophagia</taxon>
        <taxon>Cytophagales</taxon>
        <taxon>Cytophagaceae</taxon>
        <taxon>Rhabdobacter</taxon>
    </lineage>
</organism>
<dbReference type="EMBL" id="JACHGF010000022">
    <property type="protein sequence ID" value="MBB5287627.1"/>
    <property type="molecule type" value="Genomic_DNA"/>
</dbReference>
<evidence type="ECO:0000313" key="1">
    <source>
        <dbReference type="EMBL" id="MBB5287627.1"/>
    </source>
</evidence>
<dbReference type="RefSeq" id="WP_184180168.1">
    <property type="nucleotide sequence ID" value="NZ_JACHGF010000022.1"/>
</dbReference>
<name>A0A840U1L9_9BACT</name>
<proteinExistence type="predicted"/>
<gene>
    <name evidence="1" type="ORF">HNQ92_005794</name>
</gene>
<comment type="caution">
    <text evidence="1">The sequence shown here is derived from an EMBL/GenBank/DDBJ whole genome shotgun (WGS) entry which is preliminary data.</text>
</comment>
<reference evidence="1 2" key="1">
    <citation type="submission" date="2020-08" db="EMBL/GenBank/DDBJ databases">
        <title>Genomic Encyclopedia of Type Strains, Phase IV (KMG-IV): sequencing the most valuable type-strain genomes for metagenomic binning, comparative biology and taxonomic classification.</title>
        <authorList>
            <person name="Goeker M."/>
        </authorList>
    </citation>
    <scope>NUCLEOTIDE SEQUENCE [LARGE SCALE GENOMIC DNA]</scope>
    <source>
        <strain evidence="1 2">DSM 105074</strain>
    </source>
</reference>
<sequence length="89" mass="10204">MVPKFITVLDADIDKPFWHAVMVDFALANIRKKQVYRQDTNFQFPKSEDDKLIEPIQMRELISGLPASAQIFKIGDEMAESLKSVFSLT</sequence>
<dbReference type="Proteomes" id="UP000557307">
    <property type="component" value="Unassembled WGS sequence"/>
</dbReference>
<protein>
    <submittedName>
        <fullName evidence="1">Uncharacterized protein</fullName>
    </submittedName>
</protein>
<dbReference type="AlphaFoldDB" id="A0A840U1L9"/>
<keyword evidence="2" id="KW-1185">Reference proteome</keyword>
<accession>A0A840U1L9</accession>